<feature type="transmembrane region" description="Helical" evidence="4">
    <location>
        <begin position="108"/>
        <end position="128"/>
    </location>
</feature>
<evidence type="ECO:0000256" key="3">
    <source>
        <dbReference type="SAM" id="MobiDB-lite"/>
    </source>
</evidence>
<dbReference type="InterPro" id="IPR027383">
    <property type="entry name" value="Znf_put"/>
</dbReference>
<dbReference type="EMBL" id="FODH01000009">
    <property type="protein sequence ID" value="SEO63815.1"/>
    <property type="molecule type" value="Genomic_DNA"/>
</dbReference>
<keyword evidence="9" id="KW-1185">Reference proteome</keyword>
<evidence type="ECO:0000313" key="9">
    <source>
        <dbReference type="Proteomes" id="UP000683429"/>
    </source>
</evidence>
<dbReference type="GO" id="GO:0008270">
    <property type="term" value="F:zinc ion binding"/>
    <property type="evidence" value="ECO:0007669"/>
    <property type="project" value="UniProtKB-KW"/>
</dbReference>
<feature type="compositionally biased region" description="Low complexity" evidence="3">
    <location>
        <begin position="389"/>
        <end position="401"/>
    </location>
</feature>
<evidence type="ECO:0000313" key="6">
    <source>
        <dbReference type="EMBL" id="QWU15028.1"/>
    </source>
</evidence>
<evidence type="ECO:0000313" key="8">
    <source>
        <dbReference type="Proteomes" id="UP000198809"/>
    </source>
</evidence>
<dbReference type="RefSeq" id="WP_090834360.1">
    <property type="nucleotide sequence ID" value="NZ_CP076607.1"/>
</dbReference>
<keyword evidence="4" id="KW-1133">Transmembrane helix</keyword>
<dbReference type="Gene3D" id="1.10.10.1320">
    <property type="entry name" value="Anti-sigma factor, zinc-finger domain"/>
    <property type="match status" value="1"/>
</dbReference>
<evidence type="ECO:0000313" key="7">
    <source>
        <dbReference type="EMBL" id="SEO63815.1"/>
    </source>
</evidence>
<dbReference type="InterPro" id="IPR041916">
    <property type="entry name" value="Anti_sigma_zinc_sf"/>
</dbReference>
<accession>A0A1H8RBI4</accession>
<protein>
    <recommendedName>
        <fullName evidence="2">Anti-sigma-W factor RsiW</fullName>
    </recommendedName>
</protein>
<evidence type="ECO:0000256" key="2">
    <source>
        <dbReference type="ARBA" id="ARBA00024438"/>
    </source>
</evidence>
<evidence type="ECO:0000259" key="5">
    <source>
        <dbReference type="Pfam" id="PF13490"/>
    </source>
</evidence>
<dbReference type="STRING" id="1333845.SAMN04487895_109232"/>
<name>A0A1H8RBI4_9BACL</name>
<dbReference type="OrthoDB" id="2381690at2"/>
<feature type="compositionally biased region" description="Polar residues" evidence="3">
    <location>
        <begin position="193"/>
        <end position="205"/>
    </location>
</feature>
<dbReference type="Proteomes" id="UP000683429">
    <property type="component" value="Chromosome"/>
</dbReference>
<keyword evidence="7" id="KW-0863">Zinc-finger</keyword>
<keyword evidence="7" id="KW-0862">Zinc</keyword>
<feature type="compositionally biased region" description="Low complexity" evidence="3">
    <location>
        <begin position="157"/>
        <end position="173"/>
    </location>
</feature>
<feature type="compositionally biased region" description="Polar residues" evidence="3">
    <location>
        <begin position="250"/>
        <end position="262"/>
    </location>
</feature>
<dbReference type="AlphaFoldDB" id="A0A1H8RBI4"/>
<comment type="similarity">
    <text evidence="1">Belongs to the zinc-associated anti-sigma factor (ZAS) superfamily. Anti-sigma-W factor family.</text>
</comment>
<evidence type="ECO:0000256" key="1">
    <source>
        <dbReference type="ARBA" id="ARBA00024353"/>
    </source>
</evidence>
<feature type="region of interest" description="Disordered" evidence="3">
    <location>
        <begin position="374"/>
        <end position="413"/>
    </location>
</feature>
<dbReference type="Pfam" id="PF13490">
    <property type="entry name" value="zf-HC2"/>
    <property type="match status" value="1"/>
</dbReference>
<gene>
    <name evidence="6" type="ORF">KP014_24485</name>
    <name evidence="7" type="ORF">SAMN04487895_109232</name>
</gene>
<keyword evidence="4" id="KW-0812">Transmembrane</keyword>
<evidence type="ECO:0000256" key="4">
    <source>
        <dbReference type="SAM" id="Phobius"/>
    </source>
</evidence>
<feature type="domain" description="Putative zinc-finger" evidence="5">
    <location>
        <begin position="3"/>
        <end position="37"/>
    </location>
</feature>
<reference evidence="6 9" key="2">
    <citation type="submission" date="2021-06" db="EMBL/GenBank/DDBJ databases">
        <title>Whole genome sequence of Paenibacillus sophorae DSM23020 for comparative genomics.</title>
        <authorList>
            <person name="Kim M.-J."/>
            <person name="Lee G."/>
            <person name="Shin J.-H."/>
        </authorList>
    </citation>
    <scope>NUCLEOTIDE SEQUENCE [LARGE SCALE GENOMIC DNA]</scope>
    <source>
        <strain evidence="6 9">DSM 23020</strain>
    </source>
</reference>
<proteinExistence type="inferred from homology"/>
<feature type="compositionally biased region" description="Basic residues" evidence="3">
    <location>
        <begin position="93"/>
        <end position="102"/>
    </location>
</feature>
<keyword evidence="7" id="KW-0479">Metal-binding</keyword>
<reference evidence="7 8" key="1">
    <citation type="submission" date="2016-10" db="EMBL/GenBank/DDBJ databases">
        <authorList>
            <person name="de Groot N.N."/>
        </authorList>
    </citation>
    <scope>NUCLEOTIDE SEQUENCE [LARGE SCALE GENOMIC DNA]</scope>
    <source>
        <strain evidence="7 8">CGMCC 1.10238</strain>
    </source>
</reference>
<feature type="region of interest" description="Disordered" evidence="3">
    <location>
        <begin position="154"/>
        <end position="318"/>
    </location>
</feature>
<dbReference type="EMBL" id="CP076607">
    <property type="protein sequence ID" value="QWU15028.1"/>
    <property type="molecule type" value="Genomic_DNA"/>
</dbReference>
<keyword evidence="4" id="KW-0472">Membrane</keyword>
<dbReference type="Proteomes" id="UP000198809">
    <property type="component" value="Unassembled WGS sequence"/>
</dbReference>
<organism evidence="7 8">
    <name type="scientific">Paenibacillus sophorae</name>
    <dbReference type="NCBI Taxonomy" id="1333845"/>
    <lineage>
        <taxon>Bacteria</taxon>
        <taxon>Bacillati</taxon>
        <taxon>Bacillota</taxon>
        <taxon>Bacilli</taxon>
        <taxon>Bacillales</taxon>
        <taxon>Paenibacillaceae</taxon>
        <taxon>Paenibacillus</taxon>
    </lineage>
</organism>
<feature type="region of interest" description="Disordered" evidence="3">
    <location>
        <begin position="81"/>
        <end position="102"/>
    </location>
</feature>
<sequence>MNCAEVMEWMHRYLDHDLSRDESLEMFRHIDACPSCAELFERLNALSSELEQLPDVSPPFSLVDSIMPKLEAIDREKVADAVPSTVGTDSPRMSRKASRAKARRSSSLAGRFGIGAAAAAVIFGIAIFNMPEKLPGAQVDDMIKSTSGYNGFKENTSSAADDAGADSGSEESSGGAGETFAGSVENSAPADTGMSTLTAPESPSPKNGGQAAEGGGVEQNASAPTEKARSDRAEAPTASTDPGKDRRVSNKQTATPRPSANASAEPEAGTDGKAGELSDSVMPDKTLKAPQSGDMGIMDIAPAEPSPDSPSWTSPDGRYTAVVDGSQLIIYRAAAGASDGRQAVDTITIEGTWVSGEWAADSRQFTYVTKTDGNEVSGAYTVPQETADPAAAAPSASASPESSPPSPEASTKK</sequence>